<protein>
    <submittedName>
        <fullName evidence="2">Uncharacterized protein</fullName>
    </submittedName>
</protein>
<dbReference type="EMBL" id="BAABBW010000006">
    <property type="protein sequence ID" value="GAA4181343.1"/>
    <property type="molecule type" value="Genomic_DNA"/>
</dbReference>
<name>A0ABP8AC30_9MICO</name>
<feature type="transmembrane region" description="Helical" evidence="1">
    <location>
        <begin position="170"/>
        <end position="191"/>
    </location>
</feature>
<keyword evidence="1" id="KW-0472">Membrane</keyword>
<keyword evidence="1" id="KW-0812">Transmembrane</keyword>
<evidence type="ECO:0000313" key="3">
    <source>
        <dbReference type="Proteomes" id="UP001501079"/>
    </source>
</evidence>
<evidence type="ECO:0000313" key="2">
    <source>
        <dbReference type="EMBL" id="GAA4181343.1"/>
    </source>
</evidence>
<feature type="transmembrane region" description="Helical" evidence="1">
    <location>
        <begin position="6"/>
        <end position="31"/>
    </location>
</feature>
<sequence>MYYAGPGIILAVVFWAMLTLVVAGGVVFSVLSVKGGRWMTIATGAFLLVAVVMVGLPHPGGPSVLGAVLALGAVAISAFGGSPAVRTVLALATRQIEGQAGGILVAPRDATEPGEKREVLRGGLTIGILERIGTTASILAGVPEAIAVIIAIKGVGRFSELGASEAQERFIIGTLVSLGWAALCGALAHLVW</sequence>
<feature type="transmembrane region" description="Helical" evidence="1">
    <location>
        <begin position="38"/>
        <end position="58"/>
    </location>
</feature>
<keyword evidence="1" id="KW-1133">Transmembrane helix</keyword>
<reference evidence="3" key="1">
    <citation type="journal article" date="2019" name="Int. J. Syst. Evol. Microbiol.">
        <title>The Global Catalogue of Microorganisms (GCM) 10K type strain sequencing project: providing services to taxonomists for standard genome sequencing and annotation.</title>
        <authorList>
            <consortium name="The Broad Institute Genomics Platform"/>
            <consortium name="The Broad Institute Genome Sequencing Center for Infectious Disease"/>
            <person name="Wu L."/>
            <person name="Ma J."/>
        </authorList>
    </citation>
    <scope>NUCLEOTIDE SEQUENCE [LARGE SCALE GENOMIC DNA]</scope>
    <source>
        <strain evidence="3">JCM 17591</strain>
    </source>
</reference>
<feature type="transmembrane region" description="Helical" evidence="1">
    <location>
        <begin position="64"/>
        <end position="85"/>
    </location>
</feature>
<accession>A0ABP8AC30</accession>
<evidence type="ECO:0000256" key="1">
    <source>
        <dbReference type="SAM" id="Phobius"/>
    </source>
</evidence>
<dbReference type="RefSeq" id="WP_344757173.1">
    <property type="nucleotide sequence ID" value="NZ_BAABBW010000006.1"/>
</dbReference>
<organism evidence="2 3">
    <name type="scientific">Gryllotalpicola koreensis</name>
    <dbReference type="NCBI Taxonomy" id="993086"/>
    <lineage>
        <taxon>Bacteria</taxon>
        <taxon>Bacillati</taxon>
        <taxon>Actinomycetota</taxon>
        <taxon>Actinomycetes</taxon>
        <taxon>Micrococcales</taxon>
        <taxon>Microbacteriaceae</taxon>
        <taxon>Gryllotalpicola</taxon>
    </lineage>
</organism>
<gene>
    <name evidence="2" type="ORF">GCM10022287_36540</name>
</gene>
<keyword evidence="3" id="KW-1185">Reference proteome</keyword>
<comment type="caution">
    <text evidence="2">The sequence shown here is derived from an EMBL/GenBank/DDBJ whole genome shotgun (WGS) entry which is preliminary data.</text>
</comment>
<proteinExistence type="predicted"/>
<dbReference type="Proteomes" id="UP001501079">
    <property type="component" value="Unassembled WGS sequence"/>
</dbReference>